<dbReference type="PANTHER" id="PTHR24198:SF165">
    <property type="entry name" value="ANKYRIN REPEAT-CONTAINING PROTEIN-RELATED"/>
    <property type="match status" value="1"/>
</dbReference>
<dbReference type="Gene3D" id="1.25.40.20">
    <property type="entry name" value="Ankyrin repeat-containing domain"/>
    <property type="match status" value="1"/>
</dbReference>
<keyword evidence="1" id="KW-0677">Repeat</keyword>
<evidence type="ECO:0000256" key="1">
    <source>
        <dbReference type="ARBA" id="ARBA00022737"/>
    </source>
</evidence>
<dbReference type="InterPro" id="IPR002110">
    <property type="entry name" value="Ankyrin_rpt"/>
</dbReference>
<keyword evidence="2" id="KW-0040">ANK repeat</keyword>
<dbReference type="Proteomes" id="UP000054771">
    <property type="component" value="Unassembled WGS sequence"/>
</dbReference>
<keyword evidence="4" id="KW-1185">Reference proteome</keyword>
<dbReference type="PANTHER" id="PTHR24198">
    <property type="entry name" value="ANKYRIN REPEAT AND PROTEIN KINASE DOMAIN-CONTAINING PROTEIN"/>
    <property type="match status" value="1"/>
</dbReference>
<proteinExistence type="predicted"/>
<dbReference type="SUPFAM" id="SSF48403">
    <property type="entry name" value="Ankyrin repeat"/>
    <property type="match status" value="1"/>
</dbReference>
<dbReference type="InterPro" id="IPR036770">
    <property type="entry name" value="Ankyrin_rpt-contain_sf"/>
</dbReference>
<dbReference type="OrthoDB" id="366390at2759"/>
<gene>
    <name evidence="3" type="ORF">ASPCAL02993</name>
</gene>
<organism evidence="3 4">
    <name type="scientific">Aspergillus calidoustus</name>
    <dbReference type="NCBI Taxonomy" id="454130"/>
    <lineage>
        <taxon>Eukaryota</taxon>
        <taxon>Fungi</taxon>
        <taxon>Dikarya</taxon>
        <taxon>Ascomycota</taxon>
        <taxon>Pezizomycotina</taxon>
        <taxon>Eurotiomycetes</taxon>
        <taxon>Eurotiomycetidae</taxon>
        <taxon>Eurotiales</taxon>
        <taxon>Aspergillaceae</taxon>
        <taxon>Aspergillus</taxon>
        <taxon>Aspergillus subgen. Nidulantes</taxon>
    </lineage>
</organism>
<sequence>MPARMGHDDVIRVLIPHMSRANARSSRNMSGESALHLAMHSGKEMTVRLLAEWLPDGVYAVDCTWRTPLAVAVQIQPADAVEYLVDKGFNIATRDIEHRTLLYHAVDRGSEPIVRLQLERKCPVRKGKAGIVRLFLDHGKFAEHRDRDG</sequence>
<protein>
    <submittedName>
        <fullName evidence="3">Uncharacterized protein</fullName>
    </submittedName>
</protein>
<dbReference type="EMBL" id="CDMC01000002">
    <property type="protein sequence ID" value="CEN60557.1"/>
    <property type="molecule type" value="Genomic_DNA"/>
</dbReference>
<evidence type="ECO:0000313" key="3">
    <source>
        <dbReference type="EMBL" id="CEN60557.1"/>
    </source>
</evidence>
<evidence type="ECO:0000256" key="2">
    <source>
        <dbReference type="ARBA" id="ARBA00023043"/>
    </source>
</evidence>
<dbReference type="STRING" id="454130.A0A0U4ZX27"/>
<name>A0A0U4ZX27_ASPCI</name>
<evidence type="ECO:0000313" key="4">
    <source>
        <dbReference type="Proteomes" id="UP000054771"/>
    </source>
</evidence>
<dbReference type="SMART" id="SM00248">
    <property type="entry name" value="ANK"/>
    <property type="match status" value="3"/>
</dbReference>
<accession>A0A0U4ZX27</accession>
<dbReference type="AlphaFoldDB" id="A0A0U4ZX27"/>
<reference evidence="4" key="1">
    <citation type="journal article" date="2016" name="Genome Announc.">
        <title>Draft genome sequences of fungus Aspergillus calidoustus.</title>
        <authorList>
            <person name="Horn F."/>
            <person name="Linde J."/>
            <person name="Mattern D.J."/>
            <person name="Walther G."/>
            <person name="Guthke R."/>
            <person name="Scherlach K."/>
            <person name="Martin K."/>
            <person name="Brakhage A.A."/>
            <person name="Petzke L."/>
            <person name="Valiante V."/>
        </authorList>
    </citation>
    <scope>NUCLEOTIDE SEQUENCE [LARGE SCALE GENOMIC DNA]</scope>
    <source>
        <strain evidence="4">SF006504</strain>
    </source>
</reference>